<keyword evidence="9" id="KW-1185">Reference proteome</keyword>
<dbReference type="Proteomes" id="UP001327560">
    <property type="component" value="Chromosome 8"/>
</dbReference>
<feature type="compositionally biased region" description="Polar residues" evidence="6">
    <location>
        <begin position="1"/>
        <end position="11"/>
    </location>
</feature>
<feature type="transmembrane region" description="Helical" evidence="7">
    <location>
        <begin position="173"/>
        <end position="192"/>
    </location>
</feature>
<evidence type="ECO:0000256" key="6">
    <source>
        <dbReference type="SAM" id="MobiDB-lite"/>
    </source>
</evidence>
<comment type="subcellular location">
    <subcellularLocation>
        <location evidence="1">Membrane</location>
        <topology evidence="1">Multi-pass membrane protein</topology>
    </subcellularLocation>
</comment>
<evidence type="ECO:0000256" key="3">
    <source>
        <dbReference type="ARBA" id="ARBA00022692"/>
    </source>
</evidence>
<dbReference type="EMBL" id="CP136897">
    <property type="protein sequence ID" value="WOL15725.1"/>
    <property type="molecule type" value="Genomic_DNA"/>
</dbReference>
<dbReference type="AlphaFoldDB" id="A0AAQ3KW96"/>
<reference evidence="8 9" key="1">
    <citation type="submission" date="2023-10" db="EMBL/GenBank/DDBJ databases">
        <title>Chromosome-scale genome assembly provides insights into flower coloration mechanisms of Canna indica.</title>
        <authorList>
            <person name="Li C."/>
        </authorList>
    </citation>
    <scope>NUCLEOTIDE SEQUENCE [LARGE SCALE GENOMIC DNA]</scope>
    <source>
        <tissue evidence="8">Flower</tissue>
    </source>
</reference>
<sequence length="203" mass="22507">MALSSGPSISECTPVVEGEEEEKNDHIIRVDQNQKVMTSKIPPSTAYPSTIDRTLLTTANLVKLLPSFTVLAFQLLSPYFTNRGQCYTSNKRSVDGKLYYGIATTKGFYVFNCTGGDEEEKSKVLEELKRYRLRGLDLVHAFFALVVFVSVSFSDVGIQSCFFPGEEANMKQLLLNLPMGAGFIASLVFLVFPTTRKGIGYTE</sequence>
<evidence type="ECO:0000256" key="1">
    <source>
        <dbReference type="ARBA" id="ARBA00004141"/>
    </source>
</evidence>
<evidence type="ECO:0008006" key="10">
    <source>
        <dbReference type="Google" id="ProtNLM"/>
    </source>
</evidence>
<evidence type="ECO:0000256" key="7">
    <source>
        <dbReference type="SAM" id="Phobius"/>
    </source>
</evidence>
<protein>
    <recommendedName>
        <fullName evidence="10">DUF679 domain membrane protein 2</fullName>
    </recommendedName>
</protein>
<dbReference type="GO" id="GO:0016020">
    <property type="term" value="C:membrane"/>
    <property type="evidence" value="ECO:0007669"/>
    <property type="project" value="UniProtKB-SubCell"/>
</dbReference>
<dbReference type="GO" id="GO:0010256">
    <property type="term" value="P:endomembrane system organization"/>
    <property type="evidence" value="ECO:0007669"/>
    <property type="project" value="TreeGrafter"/>
</dbReference>
<feature type="transmembrane region" description="Helical" evidence="7">
    <location>
        <begin position="135"/>
        <end position="153"/>
    </location>
</feature>
<dbReference type="PANTHER" id="PTHR31621">
    <property type="entry name" value="PROTEIN DMP3"/>
    <property type="match status" value="1"/>
</dbReference>
<keyword evidence="4 7" id="KW-1133">Transmembrane helix</keyword>
<keyword evidence="5 7" id="KW-0472">Membrane</keyword>
<feature type="region of interest" description="Disordered" evidence="6">
    <location>
        <begin position="1"/>
        <end position="24"/>
    </location>
</feature>
<comment type="similarity">
    <text evidence="2">Belongs to the plant DMP1 protein family.</text>
</comment>
<dbReference type="Pfam" id="PF05078">
    <property type="entry name" value="DUF679"/>
    <property type="match status" value="2"/>
</dbReference>
<dbReference type="PANTHER" id="PTHR31621:SF5">
    <property type="entry name" value="PROTEIN DMP10"/>
    <property type="match status" value="1"/>
</dbReference>
<evidence type="ECO:0000313" key="9">
    <source>
        <dbReference type="Proteomes" id="UP001327560"/>
    </source>
</evidence>
<dbReference type="GO" id="GO:0005737">
    <property type="term" value="C:cytoplasm"/>
    <property type="evidence" value="ECO:0007669"/>
    <property type="project" value="UniProtKB-ARBA"/>
</dbReference>
<gene>
    <name evidence="8" type="ORF">Cni_G24506</name>
</gene>
<evidence type="ECO:0000256" key="2">
    <source>
        <dbReference type="ARBA" id="ARBA00008707"/>
    </source>
</evidence>
<evidence type="ECO:0000256" key="4">
    <source>
        <dbReference type="ARBA" id="ARBA00022989"/>
    </source>
</evidence>
<accession>A0AAQ3KW96</accession>
<dbReference type="InterPro" id="IPR007770">
    <property type="entry name" value="DMP"/>
</dbReference>
<organism evidence="8 9">
    <name type="scientific">Canna indica</name>
    <name type="common">Indian-shot</name>
    <dbReference type="NCBI Taxonomy" id="4628"/>
    <lineage>
        <taxon>Eukaryota</taxon>
        <taxon>Viridiplantae</taxon>
        <taxon>Streptophyta</taxon>
        <taxon>Embryophyta</taxon>
        <taxon>Tracheophyta</taxon>
        <taxon>Spermatophyta</taxon>
        <taxon>Magnoliopsida</taxon>
        <taxon>Liliopsida</taxon>
        <taxon>Zingiberales</taxon>
        <taxon>Cannaceae</taxon>
        <taxon>Canna</taxon>
    </lineage>
</organism>
<name>A0AAQ3KW96_9LILI</name>
<evidence type="ECO:0000313" key="8">
    <source>
        <dbReference type="EMBL" id="WOL15725.1"/>
    </source>
</evidence>
<proteinExistence type="inferred from homology"/>
<evidence type="ECO:0000256" key="5">
    <source>
        <dbReference type="ARBA" id="ARBA00023136"/>
    </source>
</evidence>
<keyword evidence="3 7" id="KW-0812">Transmembrane</keyword>